<dbReference type="EMBL" id="BMMM01000014">
    <property type="protein sequence ID" value="GGN81200.1"/>
    <property type="molecule type" value="Genomic_DNA"/>
</dbReference>
<name>A0A918D891_9ACTN</name>
<dbReference type="AlphaFoldDB" id="A0A918D891"/>
<gene>
    <name evidence="2" type="ORF">GCM10011579_067480</name>
</gene>
<comment type="caution">
    <text evidence="2">The sequence shown here is derived from an EMBL/GenBank/DDBJ whole genome shotgun (WGS) entry which is preliminary data.</text>
</comment>
<evidence type="ECO:0000259" key="1">
    <source>
        <dbReference type="Pfam" id="PF12806"/>
    </source>
</evidence>
<dbReference type="RefSeq" id="WP_229703529.1">
    <property type="nucleotide sequence ID" value="NZ_BMMM01000014.1"/>
</dbReference>
<dbReference type="InterPro" id="IPR025878">
    <property type="entry name" value="Acyl-CoA_dh-like_C_dom"/>
</dbReference>
<evidence type="ECO:0000313" key="3">
    <source>
        <dbReference type="Proteomes" id="UP000600365"/>
    </source>
</evidence>
<protein>
    <recommendedName>
        <fullName evidence="1">Acetyl-CoA dehydrogenase-like C-terminal domain-containing protein</fullName>
    </recommendedName>
</protein>
<proteinExistence type="predicted"/>
<sequence>MWLEQMLAAAGRSGAFYEGKRRAGQYFLRYELPRTEAQFALLESLDRTTLDMPADCI</sequence>
<dbReference type="Pfam" id="PF12806">
    <property type="entry name" value="Acyl-CoA_dh_C"/>
    <property type="match status" value="1"/>
</dbReference>
<reference evidence="2 3" key="1">
    <citation type="journal article" date="2014" name="Int. J. Syst. Evol. Microbiol.">
        <title>Complete genome sequence of Corynebacterium casei LMG S-19264T (=DSM 44701T), isolated from a smear-ripened cheese.</title>
        <authorList>
            <consortium name="US DOE Joint Genome Institute (JGI-PGF)"/>
            <person name="Walter F."/>
            <person name="Albersmeier A."/>
            <person name="Kalinowski J."/>
            <person name="Ruckert C."/>
        </authorList>
    </citation>
    <scope>NUCLEOTIDE SEQUENCE [LARGE SCALE GENOMIC DNA]</scope>
    <source>
        <strain evidence="2 3">CGMCC 4.7111</strain>
    </source>
</reference>
<feature type="domain" description="Acetyl-CoA dehydrogenase-like C-terminal" evidence="1">
    <location>
        <begin position="1"/>
        <end position="53"/>
    </location>
</feature>
<organism evidence="2 3">
    <name type="scientific">Streptomyces albiflavescens</name>
    <dbReference type="NCBI Taxonomy" id="1623582"/>
    <lineage>
        <taxon>Bacteria</taxon>
        <taxon>Bacillati</taxon>
        <taxon>Actinomycetota</taxon>
        <taxon>Actinomycetes</taxon>
        <taxon>Kitasatosporales</taxon>
        <taxon>Streptomycetaceae</taxon>
        <taxon>Streptomyces</taxon>
    </lineage>
</organism>
<evidence type="ECO:0000313" key="2">
    <source>
        <dbReference type="EMBL" id="GGN81200.1"/>
    </source>
</evidence>
<keyword evidence="3" id="KW-1185">Reference proteome</keyword>
<accession>A0A918D891</accession>
<dbReference type="Proteomes" id="UP000600365">
    <property type="component" value="Unassembled WGS sequence"/>
</dbReference>